<name>A0ABY2XFR8_9RHOB</name>
<evidence type="ECO:0000256" key="4">
    <source>
        <dbReference type="ARBA" id="ARBA00022692"/>
    </source>
</evidence>
<feature type="transmembrane region" description="Helical" evidence="8">
    <location>
        <begin position="315"/>
        <end position="337"/>
    </location>
</feature>
<reference evidence="10 11" key="1">
    <citation type="submission" date="2019-05" db="EMBL/GenBank/DDBJ databases">
        <title>Marivita sp. nov. isolated from sea sediment.</title>
        <authorList>
            <person name="Kim W."/>
        </authorList>
    </citation>
    <scope>NUCLEOTIDE SEQUENCE [LARGE SCALE GENOMIC DNA]</scope>
    <source>
        <strain evidence="10 11">CAU 1492</strain>
    </source>
</reference>
<feature type="transmembrane region" description="Helical" evidence="8">
    <location>
        <begin position="175"/>
        <end position="201"/>
    </location>
</feature>
<dbReference type="PANTHER" id="PTHR33362:SF5">
    <property type="entry name" value="C4-DICARBOXYLATE TRAP TRANSPORTER LARGE PERMEASE PROTEIN DCTM"/>
    <property type="match status" value="1"/>
</dbReference>
<keyword evidence="7" id="KW-0813">Transport</keyword>
<proteinExistence type="predicted"/>
<evidence type="ECO:0000256" key="1">
    <source>
        <dbReference type="ARBA" id="ARBA00004429"/>
    </source>
</evidence>
<dbReference type="InterPro" id="IPR004681">
    <property type="entry name" value="TRAP_DctM"/>
</dbReference>
<keyword evidence="4 8" id="KW-0812">Transmembrane</keyword>
<comment type="subcellular location">
    <subcellularLocation>
        <location evidence="1 7">Cell inner membrane</location>
        <topology evidence="1 7">Multi-pass membrane protein</topology>
    </subcellularLocation>
</comment>
<dbReference type="Pfam" id="PF06808">
    <property type="entry name" value="DctM"/>
    <property type="match status" value="1"/>
</dbReference>
<feature type="transmembrane region" description="Helical" evidence="8">
    <location>
        <begin position="404"/>
        <end position="428"/>
    </location>
</feature>
<dbReference type="PIRSF" id="PIRSF006066">
    <property type="entry name" value="HI0050"/>
    <property type="match status" value="1"/>
</dbReference>
<dbReference type="InterPro" id="IPR010656">
    <property type="entry name" value="DctM"/>
</dbReference>
<dbReference type="RefSeq" id="WP_138862675.1">
    <property type="nucleotide sequence ID" value="NZ_VCPC01000001.1"/>
</dbReference>
<protein>
    <submittedName>
        <fullName evidence="10">TRAP transporter large permease</fullName>
    </submittedName>
</protein>
<dbReference type="Proteomes" id="UP001191082">
    <property type="component" value="Unassembled WGS sequence"/>
</dbReference>
<dbReference type="PANTHER" id="PTHR33362">
    <property type="entry name" value="SIALIC ACID TRAP TRANSPORTER PERMEASE PROTEIN SIAT-RELATED"/>
    <property type="match status" value="1"/>
</dbReference>
<feature type="transmembrane region" description="Helical" evidence="8">
    <location>
        <begin position="222"/>
        <end position="246"/>
    </location>
</feature>
<keyword evidence="6 8" id="KW-0472">Membrane</keyword>
<gene>
    <name evidence="10" type="ORF">FGK64_05045</name>
</gene>
<feature type="domain" description="TRAP C4-dicarboxylate transport system permease DctM subunit" evidence="9">
    <location>
        <begin position="12"/>
        <end position="428"/>
    </location>
</feature>
<comment type="caution">
    <text evidence="10">The sequence shown here is derived from an EMBL/GenBank/DDBJ whole genome shotgun (WGS) entry which is preliminary data.</text>
</comment>
<dbReference type="EMBL" id="VCPC01000001">
    <property type="protein sequence ID" value="TMV15328.1"/>
    <property type="molecule type" value="Genomic_DNA"/>
</dbReference>
<organism evidence="10 11">
    <name type="scientific">Arenibacterium halophilum</name>
    <dbReference type="NCBI Taxonomy" id="2583821"/>
    <lineage>
        <taxon>Bacteria</taxon>
        <taxon>Pseudomonadati</taxon>
        <taxon>Pseudomonadota</taxon>
        <taxon>Alphaproteobacteria</taxon>
        <taxon>Rhodobacterales</taxon>
        <taxon>Paracoccaceae</taxon>
        <taxon>Arenibacterium</taxon>
    </lineage>
</organism>
<feature type="transmembrane region" description="Helical" evidence="8">
    <location>
        <begin position="100"/>
        <end position="124"/>
    </location>
</feature>
<evidence type="ECO:0000256" key="7">
    <source>
        <dbReference type="RuleBase" id="RU369079"/>
    </source>
</evidence>
<evidence type="ECO:0000313" key="10">
    <source>
        <dbReference type="EMBL" id="TMV15328.1"/>
    </source>
</evidence>
<sequence length="436" mass="46244">MPEGIPALVAGVGLLLAFLSTGMPVFVGFFLINLLTVVLFIGPAGYGMFVNSLYETTTTQSLATIPLFILMGEILFRSNSVEMLFRSIDTLIGRVKGRQYVLGIALATVFSTLSGAAMGVAAMLGRSLLPGMISRGYNPRLSAGVILAGACLAPLIPPSILTIIVGTLAGVSIAGLLIAGIIPGLVFAALFLVYVFVRIWLNPAMAPAAPDVMPKVTARDALIAVVRIIPFTIIILMVLGFILLGIATPTEAAAMGVIGSLVTAAIYRGLSFNMIREATVSAAKVSGMILIIMATSKLFSQLLALSGGAAALTEWLVGLELGYFLMLFILMLLPFVLCMFVDQIALMLIVIPIYIPIVAAQGYDPIWFWLLFLINVTIGGLTPPLGYVLFALKSTWPEGTLADVYAAAWPFVLLFVLGTTLLALFPWLTLVLPSVL</sequence>
<keyword evidence="2" id="KW-1003">Cell membrane</keyword>
<keyword evidence="5 8" id="KW-1133">Transmembrane helix</keyword>
<evidence type="ECO:0000259" key="9">
    <source>
        <dbReference type="Pfam" id="PF06808"/>
    </source>
</evidence>
<accession>A0ABY2XFR8</accession>
<feature type="transmembrane region" description="Helical" evidence="8">
    <location>
        <begin position="62"/>
        <end position="80"/>
    </location>
</feature>
<keyword evidence="11" id="KW-1185">Reference proteome</keyword>
<feature type="transmembrane region" description="Helical" evidence="8">
    <location>
        <begin position="252"/>
        <end position="270"/>
    </location>
</feature>
<evidence type="ECO:0000256" key="3">
    <source>
        <dbReference type="ARBA" id="ARBA00022519"/>
    </source>
</evidence>
<evidence type="ECO:0000256" key="2">
    <source>
        <dbReference type="ARBA" id="ARBA00022475"/>
    </source>
</evidence>
<comment type="function">
    <text evidence="7">Part of the tripartite ATP-independent periplasmic (TRAP) transport system.</text>
</comment>
<evidence type="ECO:0000256" key="5">
    <source>
        <dbReference type="ARBA" id="ARBA00022989"/>
    </source>
</evidence>
<evidence type="ECO:0000256" key="8">
    <source>
        <dbReference type="SAM" id="Phobius"/>
    </source>
</evidence>
<feature type="transmembrane region" description="Helical" evidence="8">
    <location>
        <begin position="366"/>
        <end position="392"/>
    </location>
</feature>
<evidence type="ECO:0000313" key="11">
    <source>
        <dbReference type="Proteomes" id="UP001191082"/>
    </source>
</evidence>
<feature type="transmembrane region" description="Helical" evidence="8">
    <location>
        <begin position="145"/>
        <end position="169"/>
    </location>
</feature>
<keyword evidence="3 7" id="KW-0997">Cell inner membrane</keyword>
<feature type="transmembrane region" description="Helical" evidence="8">
    <location>
        <begin position="282"/>
        <end position="303"/>
    </location>
</feature>
<feature type="transmembrane region" description="Helical" evidence="8">
    <location>
        <begin position="344"/>
        <end position="360"/>
    </location>
</feature>
<feature type="transmembrane region" description="Helical" evidence="8">
    <location>
        <begin position="32"/>
        <end position="50"/>
    </location>
</feature>
<evidence type="ECO:0000256" key="6">
    <source>
        <dbReference type="ARBA" id="ARBA00023136"/>
    </source>
</evidence>